<protein>
    <submittedName>
        <fullName evidence="1">Uncharacterized protein</fullName>
    </submittedName>
</protein>
<reference evidence="1" key="1">
    <citation type="submission" date="2015-04" db="EMBL/GenBank/DDBJ databases">
        <title>The genome sequence of the plant pathogenic Rhizarian Plasmodiophora brassicae reveals insights in its biotrophic life cycle and the origin of chitin synthesis.</title>
        <authorList>
            <person name="Schwelm A."/>
            <person name="Fogelqvist J."/>
            <person name="Knaust A."/>
            <person name="Julke S."/>
            <person name="Lilja T."/>
            <person name="Dhandapani V."/>
            <person name="Bonilla-Rosso G."/>
            <person name="Karlsson M."/>
            <person name="Shevchenko A."/>
            <person name="Choi S.R."/>
            <person name="Kim H.G."/>
            <person name="Park J.Y."/>
            <person name="Lim Y.P."/>
            <person name="Ludwig-Muller J."/>
            <person name="Dixelius C."/>
        </authorList>
    </citation>
    <scope>NUCLEOTIDE SEQUENCE</scope>
    <source>
        <tissue evidence="1">Potato root galls</tissue>
    </source>
</reference>
<name>A0A0H5QNN2_9EUKA</name>
<evidence type="ECO:0000313" key="1">
    <source>
        <dbReference type="EMBL" id="CRZ03765.1"/>
    </source>
</evidence>
<accession>A0A0H5QNN2</accession>
<proteinExistence type="predicted"/>
<dbReference type="EMBL" id="HACM01003323">
    <property type="protein sequence ID" value="CRZ03765.1"/>
    <property type="molecule type" value="Transcribed_RNA"/>
</dbReference>
<feature type="non-terminal residue" evidence="1">
    <location>
        <position position="1"/>
    </location>
</feature>
<sequence length="158" mass="17439">AREANAEDGFGYNHPFFSDVSIICSHALSSRSSTPSLGLAEICCACILYIAEVQSRISYHSTISHIWGNRMFRMSKSVQVKYVAKKESLIENAQSVQFDCPCGIKIRSDLGQPGSLGNTQCQTRTPMIHEEQQLRLLSKIAAGRTGRAINNDRTTKVS</sequence>
<dbReference type="AlphaFoldDB" id="A0A0H5QNN2"/>
<organism evidence="1">
    <name type="scientific">Spongospora subterranea</name>
    <dbReference type="NCBI Taxonomy" id="70186"/>
    <lineage>
        <taxon>Eukaryota</taxon>
        <taxon>Sar</taxon>
        <taxon>Rhizaria</taxon>
        <taxon>Endomyxa</taxon>
        <taxon>Phytomyxea</taxon>
        <taxon>Plasmodiophorida</taxon>
        <taxon>Plasmodiophoridae</taxon>
        <taxon>Spongospora</taxon>
    </lineage>
</organism>